<dbReference type="EC" id="4.3.2.1" evidence="2 6"/>
<dbReference type="InterPro" id="IPR008948">
    <property type="entry name" value="L-Aspartase-like"/>
</dbReference>
<dbReference type="PRINTS" id="PR00145">
    <property type="entry name" value="ARGSUCLYASE"/>
</dbReference>
<dbReference type="Proteomes" id="UP001501742">
    <property type="component" value="Unassembled WGS sequence"/>
</dbReference>
<dbReference type="PANTHER" id="PTHR43814:SF1">
    <property type="entry name" value="ARGININOSUCCINATE LYASE"/>
    <property type="match status" value="1"/>
</dbReference>
<protein>
    <recommendedName>
        <fullName evidence="2 6">Argininosuccinate lyase</fullName>
        <shortName evidence="6">ASAL</shortName>
        <ecNumber evidence="2 6">4.3.2.1</ecNumber>
    </recommendedName>
    <alternativeName>
        <fullName evidence="6">Arginosuccinase</fullName>
    </alternativeName>
</protein>
<dbReference type="GO" id="GO:0016829">
    <property type="term" value="F:lyase activity"/>
    <property type="evidence" value="ECO:0007669"/>
    <property type="project" value="UniProtKB-KW"/>
</dbReference>
<feature type="domain" description="Argininosuccinate lyase C-terminal" evidence="9">
    <location>
        <begin position="386"/>
        <end position="454"/>
    </location>
</feature>
<comment type="subcellular location">
    <subcellularLocation>
        <location evidence="6">Cytoplasm</location>
    </subcellularLocation>
</comment>
<evidence type="ECO:0000256" key="1">
    <source>
        <dbReference type="ARBA" id="ARBA00004941"/>
    </source>
</evidence>
<evidence type="ECO:0000256" key="5">
    <source>
        <dbReference type="ARBA" id="ARBA00023239"/>
    </source>
</evidence>
<evidence type="ECO:0000256" key="3">
    <source>
        <dbReference type="ARBA" id="ARBA00022571"/>
    </source>
</evidence>
<comment type="pathway">
    <text evidence="1 6">Amino-acid biosynthesis; L-arginine biosynthesis; L-arginine from L-ornithine and carbamoyl phosphate: step 3/3.</text>
</comment>
<dbReference type="InterPro" id="IPR022761">
    <property type="entry name" value="Fumarate_lyase_N"/>
</dbReference>
<organism evidence="10 11">
    <name type="scientific">Curtobacterium herbarum</name>
    <dbReference type="NCBI Taxonomy" id="150122"/>
    <lineage>
        <taxon>Bacteria</taxon>
        <taxon>Bacillati</taxon>
        <taxon>Actinomycetota</taxon>
        <taxon>Actinomycetes</taxon>
        <taxon>Micrococcales</taxon>
        <taxon>Microbacteriaceae</taxon>
        <taxon>Curtobacterium</taxon>
    </lineage>
</organism>
<dbReference type="NCBIfam" id="TIGR00838">
    <property type="entry name" value="argH"/>
    <property type="match status" value="1"/>
</dbReference>
<evidence type="ECO:0000313" key="10">
    <source>
        <dbReference type="EMBL" id="GAA1493671.1"/>
    </source>
</evidence>
<dbReference type="CDD" id="cd01359">
    <property type="entry name" value="Argininosuccinate_lyase"/>
    <property type="match status" value="1"/>
</dbReference>
<feature type="region of interest" description="Disordered" evidence="7">
    <location>
        <begin position="1"/>
        <end position="27"/>
    </location>
</feature>
<dbReference type="InterPro" id="IPR029419">
    <property type="entry name" value="Arg_succ_lyase_C"/>
</dbReference>
<dbReference type="Gene3D" id="1.10.275.10">
    <property type="entry name" value="Fumarase/aspartase (N-terminal domain)"/>
    <property type="match status" value="1"/>
</dbReference>
<keyword evidence="6" id="KW-0963">Cytoplasm</keyword>
<feature type="compositionally biased region" description="Basic and acidic residues" evidence="7">
    <location>
        <begin position="1"/>
        <end position="15"/>
    </location>
</feature>
<dbReference type="PRINTS" id="PR00149">
    <property type="entry name" value="FUMRATELYASE"/>
</dbReference>
<evidence type="ECO:0000256" key="4">
    <source>
        <dbReference type="ARBA" id="ARBA00022605"/>
    </source>
</evidence>
<name>A0ABN1ZFV1_9MICO</name>
<feature type="domain" description="Fumarate lyase N-terminal" evidence="8">
    <location>
        <begin position="31"/>
        <end position="323"/>
    </location>
</feature>
<evidence type="ECO:0000313" key="11">
    <source>
        <dbReference type="Proteomes" id="UP001501742"/>
    </source>
</evidence>
<evidence type="ECO:0000256" key="2">
    <source>
        <dbReference type="ARBA" id="ARBA00012338"/>
    </source>
</evidence>
<keyword evidence="5 6" id="KW-0456">Lyase</keyword>
<comment type="caution">
    <text evidence="10">The sequence shown here is derived from an EMBL/GenBank/DDBJ whole genome shotgun (WGS) entry which is preliminary data.</text>
</comment>
<dbReference type="PROSITE" id="PS00163">
    <property type="entry name" value="FUMARATE_LYASES"/>
    <property type="match status" value="1"/>
</dbReference>
<comment type="catalytic activity">
    <reaction evidence="6">
        <text>2-(N(omega)-L-arginino)succinate = fumarate + L-arginine</text>
        <dbReference type="Rhea" id="RHEA:24020"/>
        <dbReference type="ChEBI" id="CHEBI:29806"/>
        <dbReference type="ChEBI" id="CHEBI:32682"/>
        <dbReference type="ChEBI" id="CHEBI:57472"/>
        <dbReference type="EC" id="4.3.2.1"/>
    </reaction>
</comment>
<dbReference type="SUPFAM" id="SSF48557">
    <property type="entry name" value="L-aspartase-like"/>
    <property type="match status" value="1"/>
</dbReference>
<evidence type="ECO:0000256" key="6">
    <source>
        <dbReference type="HAMAP-Rule" id="MF_00006"/>
    </source>
</evidence>
<dbReference type="InterPro" id="IPR020557">
    <property type="entry name" value="Fumarate_lyase_CS"/>
</dbReference>
<dbReference type="EMBL" id="BAAAJX010000008">
    <property type="protein sequence ID" value="GAA1493671.1"/>
    <property type="molecule type" value="Genomic_DNA"/>
</dbReference>
<dbReference type="HAMAP" id="MF_00006">
    <property type="entry name" value="Arg_succ_lyase"/>
    <property type="match status" value="1"/>
</dbReference>
<evidence type="ECO:0000256" key="7">
    <source>
        <dbReference type="SAM" id="MobiDB-lite"/>
    </source>
</evidence>
<comment type="similarity">
    <text evidence="6">Belongs to the lyase 1 family. Argininosuccinate lyase subfamily.</text>
</comment>
<dbReference type="RefSeq" id="WP_239539753.1">
    <property type="nucleotide sequence ID" value="NZ_BAAAJX010000008.1"/>
</dbReference>
<gene>
    <name evidence="6 10" type="primary">argH</name>
    <name evidence="10" type="ORF">GCM10009627_20170</name>
</gene>
<sequence>MTDVPRASRPEEASSKTDATNTGALWGGRFADGPSAELAALSKSTHFDWQLAPYDLAGSRAHARALQTAGYLTADELDRMLAGLDRLEESFLDGSLQPADSDEDVHGALERLLIADVGPELGGKLRAGRSRNDQIATLGRMHMLDHGRRIGRMVIDLVDAISQQASEHEGAIMPGRTHLQHAQPVLLAHHLLAHAWPLVRDLERLRDWAGRASVSPYGAGALAGSSLGLDPTAIAHELGFARPADNSIDATAARDVVAEFAFVLAQIGIDLSRLAEEIILWNTKEFGFVRLHDAFSTGSSIMPQKKNPDIAELARGKSGRLIGNLTGLLATLKGLPLAYNRDLQEDKEPVFDSVAQLEVLLPAVTGMVATLSFDTARMAELAPQGFSLATDVAEWLVRQGVPFRDAHEVSGALVRFCEERGIDLDDPTDEQYASVSPHLTPDVRAVLTIEGSVASRRGVGGTAPERVAEQLAAVTRSVAEIAAGTPFA</sequence>
<keyword evidence="3 6" id="KW-0055">Arginine biosynthesis</keyword>
<dbReference type="InterPro" id="IPR024083">
    <property type="entry name" value="Fumarase/histidase_N"/>
</dbReference>
<keyword evidence="11" id="KW-1185">Reference proteome</keyword>
<dbReference type="InterPro" id="IPR009049">
    <property type="entry name" value="Argininosuccinate_lyase"/>
</dbReference>
<keyword evidence="4 6" id="KW-0028">Amino-acid biosynthesis</keyword>
<dbReference type="Gene3D" id="1.20.200.10">
    <property type="entry name" value="Fumarase/aspartase (Central domain)"/>
    <property type="match status" value="1"/>
</dbReference>
<accession>A0ABN1ZFV1</accession>
<dbReference type="Pfam" id="PF00206">
    <property type="entry name" value="Lyase_1"/>
    <property type="match status" value="1"/>
</dbReference>
<reference evidence="10 11" key="1">
    <citation type="journal article" date="2019" name="Int. J. Syst. Evol. Microbiol.">
        <title>The Global Catalogue of Microorganisms (GCM) 10K type strain sequencing project: providing services to taxonomists for standard genome sequencing and annotation.</title>
        <authorList>
            <consortium name="The Broad Institute Genomics Platform"/>
            <consortium name="The Broad Institute Genome Sequencing Center for Infectious Disease"/>
            <person name="Wu L."/>
            <person name="Ma J."/>
        </authorList>
    </citation>
    <scope>NUCLEOTIDE SEQUENCE [LARGE SCALE GENOMIC DNA]</scope>
    <source>
        <strain evidence="10 11">JCM 12140</strain>
    </source>
</reference>
<dbReference type="InterPro" id="IPR000362">
    <property type="entry name" value="Fumarate_lyase_fam"/>
</dbReference>
<evidence type="ECO:0000259" key="9">
    <source>
        <dbReference type="Pfam" id="PF14698"/>
    </source>
</evidence>
<dbReference type="Gene3D" id="1.10.40.30">
    <property type="entry name" value="Fumarase/aspartase (C-terminal domain)"/>
    <property type="match status" value="1"/>
</dbReference>
<proteinExistence type="inferred from homology"/>
<dbReference type="PANTHER" id="PTHR43814">
    <property type="entry name" value="ARGININOSUCCINATE LYASE"/>
    <property type="match status" value="1"/>
</dbReference>
<evidence type="ECO:0000259" key="8">
    <source>
        <dbReference type="Pfam" id="PF00206"/>
    </source>
</evidence>
<dbReference type="Pfam" id="PF14698">
    <property type="entry name" value="ASL_C2"/>
    <property type="match status" value="1"/>
</dbReference>